<sequence>EDWPPFTNALPPTLTSVPCGGCSSSPRSARRTGSGGAQSAPRASPPRSARSRSIGFSRCQRRQRTIGVRAQPTRRVPLRRRELPPRRSHGAGPGPHGVAQPRRPRAAGLPRAPRRLSGFRGCAEAAVRRLRGGPRADGVRAQGHRRGRGGGAPQLVRVRGPPGGRVLGGGEAAHRGGAGGRVSSRPLGAGGARGTAEGPEAAEGRQANGAARCRGGRGSPAAAAAGSRRPATRTPRSWAPCSPPLDCPPAPR</sequence>
<feature type="region of interest" description="Disordered" evidence="1">
    <location>
        <begin position="1"/>
        <end position="115"/>
    </location>
</feature>
<feature type="region of interest" description="Disordered" evidence="1">
    <location>
        <begin position="133"/>
        <end position="252"/>
    </location>
</feature>
<feature type="compositionally biased region" description="Low complexity" evidence="1">
    <location>
        <begin position="37"/>
        <end position="53"/>
    </location>
</feature>
<evidence type="ECO:0000256" key="1">
    <source>
        <dbReference type="SAM" id="MobiDB-lite"/>
    </source>
</evidence>
<name>A0ABN9RXR7_9DINO</name>
<accession>A0ABN9RXR7</accession>
<organism evidence="2 3">
    <name type="scientific">Prorocentrum cordatum</name>
    <dbReference type="NCBI Taxonomy" id="2364126"/>
    <lineage>
        <taxon>Eukaryota</taxon>
        <taxon>Sar</taxon>
        <taxon>Alveolata</taxon>
        <taxon>Dinophyceae</taxon>
        <taxon>Prorocentrales</taxon>
        <taxon>Prorocentraceae</taxon>
        <taxon>Prorocentrum</taxon>
    </lineage>
</organism>
<feature type="compositionally biased region" description="Low complexity" evidence="1">
    <location>
        <begin position="204"/>
        <end position="240"/>
    </location>
</feature>
<evidence type="ECO:0000313" key="2">
    <source>
        <dbReference type="EMBL" id="CAK0824182.1"/>
    </source>
</evidence>
<reference evidence="2" key="1">
    <citation type="submission" date="2023-10" db="EMBL/GenBank/DDBJ databases">
        <authorList>
            <person name="Chen Y."/>
            <person name="Shah S."/>
            <person name="Dougan E. K."/>
            <person name="Thang M."/>
            <person name="Chan C."/>
        </authorList>
    </citation>
    <scope>NUCLEOTIDE SEQUENCE [LARGE SCALE GENOMIC DNA]</scope>
</reference>
<feature type="non-terminal residue" evidence="2">
    <location>
        <position position="1"/>
    </location>
</feature>
<dbReference type="EMBL" id="CAUYUJ010008526">
    <property type="protein sequence ID" value="CAK0824182.1"/>
    <property type="molecule type" value="Genomic_DNA"/>
</dbReference>
<keyword evidence="3" id="KW-1185">Reference proteome</keyword>
<gene>
    <name evidence="2" type="ORF">PCOR1329_LOCUS24660</name>
</gene>
<feature type="compositionally biased region" description="Pro residues" evidence="1">
    <location>
        <begin position="241"/>
        <end position="252"/>
    </location>
</feature>
<feature type="compositionally biased region" description="Gly residues" evidence="1">
    <location>
        <begin position="161"/>
        <end position="180"/>
    </location>
</feature>
<protein>
    <submittedName>
        <fullName evidence="2">Uncharacterized protein</fullName>
    </submittedName>
</protein>
<feature type="non-terminal residue" evidence="2">
    <location>
        <position position="252"/>
    </location>
</feature>
<evidence type="ECO:0000313" key="3">
    <source>
        <dbReference type="Proteomes" id="UP001189429"/>
    </source>
</evidence>
<comment type="caution">
    <text evidence="2">The sequence shown here is derived from an EMBL/GenBank/DDBJ whole genome shotgun (WGS) entry which is preliminary data.</text>
</comment>
<proteinExistence type="predicted"/>
<dbReference type="Proteomes" id="UP001189429">
    <property type="component" value="Unassembled WGS sequence"/>
</dbReference>